<keyword evidence="3" id="KW-1185">Reference proteome</keyword>
<evidence type="ECO:0000256" key="1">
    <source>
        <dbReference type="SAM" id="Phobius"/>
    </source>
</evidence>
<keyword evidence="1" id="KW-0812">Transmembrane</keyword>
<feature type="transmembrane region" description="Helical" evidence="1">
    <location>
        <begin position="44"/>
        <end position="61"/>
    </location>
</feature>
<dbReference type="EMBL" id="SACS01000014">
    <property type="protein sequence ID" value="RVU35622.1"/>
    <property type="molecule type" value="Genomic_DNA"/>
</dbReference>
<dbReference type="Proteomes" id="UP000283077">
    <property type="component" value="Unassembled WGS sequence"/>
</dbReference>
<sequence>MNTLFWSTGVVYVSGTSIVSSLNNLSAKKFFTSIRQSIYRNLKLLSFFYLMFALTACGGGSKGDAAGTPDASVPPTTTPPVVSPSSRYYNLQVGCPSYFGAINSPSWFSSYGDQSKVPLVYITELDGTLISQLNQNRSSLGYAEFISQDISSEIEKYPSKYLTFRCIYQQRGSAQKFEYRHPISDDSIWQKSAIDTNRTTTYFEVSMISDLQMRIWQALMKSGYLDANAWAISQKTVTDAFGEVEFGALKHAALQNCCGLAFYTEQQRLVAEAQPNGRAFRKLKLLAELNTSEPSGDIQAIIATAVSDWVNYTVDRTALSQPKVTGAIFRQLTKPLSKDAMNFGTSAWKQFQSSDPAFSSTAKTNIDGSWQASLDWVSGTANAEYSVQRYQSVSLPADRDYSKLFVDFSLLRAVGGCQPAIFGCTIASGIAGIFVCYQTNTGATVGCTVFTAVSDLITVPTYLGGVFTAANPFGRQQFDIISISPNSPNSDTYGLDRTYALSSLFEASVSPSIREAGLNRSISRLEFGAVVLTSSNSCYKCRAEISIRRLGMQSL</sequence>
<keyword evidence="1" id="KW-0472">Membrane</keyword>
<proteinExistence type="predicted"/>
<comment type="caution">
    <text evidence="2">The sequence shown here is derived from an EMBL/GenBank/DDBJ whole genome shotgun (WGS) entry which is preliminary data.</text>
</comment>
<name>A0A437QMB2_9GAMM</name>
<dbReference type="RefSeq" id="WP_127699819.1">
    <property type="nucleotide sequence ID" value="NZ_SACS01000014.1"/>
</dbReference>
<dbReference type="AlphaFoldDB" id="A0A437QMB2"/>
<keyword evidence="1" id="KW-1133">Transmembrane helix</keyword>
<organism evidence="2 3">
    <name type="scientific">Rheinheimera riviphila</name>
    <dbReference type="NCBI Taxonomy" id="1834037"/>
    <lineage>
        <taxon>Bacteria</taxon>
        <taxon>Pseudomonadati</taxon>
        <taxon>Pseudomonadota</taxon>
        <taxon>Gammaproteobacteria</taxon>
        <taxon>Chromatiales</taxon>
        <taxon>Chromatiaceae</taxon>
        <taxon>Rheinheimera</taxon>
    </lineage>
</organism>
<evidence type="ECO:0000313" key="2">
    <source>
        <dbReference type="EMBL" id="RVU35622.1"/>
    </source>
</evidence>
<evidence type="ECO:0000313" key="3">
    <source>
        <dbReference type="Proteomes" id="UP000283077"/>
    </source>
</evidence>
<accession>A0A437QMB2</accession>
<feature type="transmembrane region" description="Helical" evidence="1">
    <location>
        <begin position="6"/>
        <end position="23"/>
    </location>
</feature>
<reference evidence="2 3" key="1">
    <citation type="submission" date="2019-01" db="EMBL/GenBank/DDBJ databases">
        <authorList>
            <person name="Chen W.-M."/>
        </authorList>
    </citation>
    <scope>NUCLEOTIDE SEQUENCE [LARGE SCALE GENOMIC DNA]</scope>
    <source>
        <strain evidence="2 3">KYPC3</strain>
    </source>
</reference>
<gene>
    <name evidence="2" type="ORF">EOE67_13595</name>
</gene>
<protein>
    <submittedName>
        <fullName evidence="2">Uncharacterized protein</fullName>
    </submittedName>
</protein>